<name>A0ABP8E776_9MICO</name>
<evidence type="ECO:0000259" key="4">
    <source>
        <dbReference type="Pfam" id="PF01408"/>
    </source>
</evidence>
<dbReference type="InterPro" id="IPR055170">
    <property type="entry name" value="GFO_IDH_MocA-like_dom"/>
</dbReference>
<keyword evidence="7" id="KW-1185">Reference proteome</keyword>
<sequence>MQRFALIGAGFIGAVHAENLAANPSVDLVVVYDVDLSRARALTGRFGGRPTDDESDAFDPSEVDAVFVASSTDTHAAHLRRAADAGLAVLCEKPLAPTLAEATEVVEYVEASGIVAMVDFNRRFDRDHAHLKRIIDEGGIGAIELVQMSSRGPSLPPVDYLRVSGGQLRDQTVHFFDLCRWIAGQDPVSVAATGSVLVDPALTGFGDVDTSVATLTLPSGALVQIDSVRRTGYGYDERIEVMGSSGLVESRRQSPGNVSQYSSTGIVSTGLYAGWFERVRPTYAAALAAFVTALETRTPSPAPLRDGLRAQAIAEAATASLGSGRTETVVY</sequence>
<keyword evidence="2" id="KW-0560">Oxidoreductase</keyword>
<proteinExistence type="inferred from homology"/>
<dbReference type="RefSeq" id="WP_344798557.1">
    <property type="nucleotide sequence ID" value="NZ_BAABAU010000012.1"/>
</dbReference>
<protein>
    <submittedName>
        <fullName evidence="6">Inositol 2-dehydrogenase</fullName>
    </submittedName>
</protein>
<gene>
    <name evidence="6" type="primary">iolG</name>
    <name evidence="6" type="ORF">GCM10022256_34700</name>
</gene>
<dbReference type="PANTHER" id="PTHR42840:SF3">
    <property type="entry name" value="BINDING ROSSMANN FOLD OXIDOREDUCTASE, PUTATIVE (AFU_ORTHOLOGUE AFUA_2G10240)-RELATED"/>
    <property type="match status" value="1"/>
</dbReference>
<evidence type="ECO:0000256" key="2">
    <source>
        <dbReference type="ARBA" id="ARBA00023002"/>
    </source>
</evidence>
<dbReference type="Gene3D" id="3.30.360.10">
    <property type="entry name" value="Dihydrodipicolinate Reductase, domain 2"/>
    <property type="match status" value="1"/>
</dbReference>
<evidence type="ECO:0000256" key="3">
    <source>
        <dbReference type="ARBA" id="ARBA00023027"/>
    </source>
</evidence>
<accession>A0ABP8E776</accession>
<feature type="domain" description="GFO/IDH/MocA-like oxidoreductase" evidence="5">
    <location>
        <begin position="129"/>
        <end position="248"/>
    </location>
</feature>
<dbReference type="InterPro" id="IPR036291">
    <property type="entry name" value="NAD(P)-bd_dom_sf"/>
</dbReference>
<dbReference type="Gene3D" id="3.40.50.720">
    <property type="entry name" value="NAD(P)-binding Rossmann-like Domain"/>
    <property type="match status" value="1"/>
</dbReference>
<dbReference type="Proteomes" id="UP001501594">
    <property type="component" value="Unassembled WGS sequence"/>
</dbReference>
<feature type="domain" description="Gfo/Idh/MocA-like oxidoreductase N-terminal" evidence="4">
    <location>
        <begin position="3"/>
        <end position="120"/>
    </location>
</feature>
<dbReference type="Pfam" id="PF01408">
    <property type="entry name" value="GFO_IDH_MocA"/>
    <property type="match status" value="1"/>
</dbReference>
<comment type="caution">
    <text evidence="6">The sequence shown here is derived from an EMBL/GenBank/DDBJ whole genome shotgun (WGS) entry which is preliminary data.</text>
</comment>
<evidence type="ECO:0000313" key="6">
    <source>
        <dbReference type="EMBL" id="GAA4267858.1"/>
    </source>
</evidence>
<dbReference type="SUPFAM" id="SSF55347">
    <property type="entry name" value="Glyceraldehyde-3-phosphate dehydrogenase-like, C-terminal domain"/>
    <property type="match status" value="1"/>
</dbReference>
<dbReference type="PANTHER" id="PTHR42840">
    <property type="entry name" value="NAD(P)-BINDING ROSSMANN-FOLD SUPERFAMILY PROTEIN-RELATED"/>
    <property type="match status" value="1"/>
</dbReference>
<evidence type="ECO:0000256" key="1">
    <source>
        <dbReference type="ARBA" id="ARBA00010928"/>
    </source>
</evidence>
<dbReference type="Pfam" id="PF22725">
    <property type="entry name" value="GFO_IDH_MocA_C3"/>
    <property type="match status" value="1"/>
</dbReference>
<keyword evidence="3" id="KW-0520">NAD</keyword>
<reference evidence="7" key="1">
    <citation type="journal article" date="2019" name="Int. J. Syst. Evol. Microbiol.">
        <title>The Global Catalogue of Microorganisms (GCM) 10K type strain sequencing project: providing services to taxonomists for standard genome sequencing and annotation.</title>
        <authorList>
            <consortium name="The Broad Institute Genomics Platform"/>
            <consortium name="The Broad Institute Genome Sequencing Center for Infectious Disease"/>
            <person name="Wu L."/>
            <person name="Ma J."/>
        </authorList>
    </citation>
    <scope>NUCLEOTIDE SEQUENCE [LARGE SCALE GENOMIC DNA]</scope>
    <source>
        <strain evidence="7">JCM 17442</strain>
    </source>
</reference>
<dbReference type="SUPFAM" id="SSF51735">
    <property type="entry name" value="NAD(P)-binding Rossmann-fold domains"/>
    <property type="match status" value="1"/>
</dbReference>
<organism evidence="6 7">
    <name type="scientific">Frondihabitans peucedani</name>
    <dbReference type="NCBI Taxonomy" id="598626"/>
    <lineage>
        <taxon>Bacteria</taxon>
        <taxon>Bacillati</taxon>
        <taxon>Actinomycetota</taxon>
        <taxon>Actinomycetes</taxon>
        <taxon>Micrococcales</taxon>
        <taxon>Microbacteriaceae</taxon>
        <taxon>Frondihabitans</taxon>
    </lineage>
</organism>
<comment type="similarity">
    <text evidence="1">Belongs to the Gfo/Idh/MocA family.</text>
</comment>
<dbReference type="InterPro" id="IPR000683">
    <property type="entry name" value="Gfo/Idh/MocA-like_OxRdtase_N"/>
</dbReference>
<evidence type="ECO:0000313" key="7">
    <source>
        <dbReference type="Proteomes" id="UP001501594"/>
    </source>
</evidence>
<dbReference type="EMBL" id="BAABAU010000012">
    <property type="protein sequence ID" value="GAA4267858.1"/>
    <property type="molecule type" value="Genomic_DNA"/>
</dbReference>
<evidence type="ECO:0000259" key="5">
    <source>
        <dbReference type="Pfam" id="PF22725"/>
    </source>
</evidence>